<protein>
    <submittedName>
        <fullName evidence="1">Uncharacterized protein</fullName>
    </submittedName>
</protein>
<dbReference type="EMBL" id="BORW01000077">
    <property type="protein sequence ID" value="GIO70467.1"/>
    <property type="molecule type" value="Genomic_DNA"/>
</dbReference>
<reference evidence="1 2" key="1">
    <citation type="submission" date="2021-03" db="EMBL/GenBank/DDBJ databases">
        <title>Antimicrobial resistance genes in bacteria isolated from Japanese honey, and their potential for conferring macrolide and lincosamide resistance in the American foulbrood pathogen Paenibacillus larvae.</title>
        <authorList>
            <person name="Okamoto M."/>
            <person name="Kumagai M."/>
            <person name="Kanamori H."/>
            <person name="Takamatsu D."/>
        </authorList>
    </citation>
    <scope>NUCLEOTIDE SEQUENCE [LARGE SCALE GENOMIC DNA]</scope>
    <source>
        <strain evidence="1 2">J21TS3</strain>
    </source>
</reference>
<proteinExistence type="predicted"/>
<evidence type="ECO:0000313" key="2">
    <source>
        <dbReference type="Proteomes" id="UP000680638"/>
    </source>
</evidence>
<comment type="caution">
    <text evidence="1">The sequence shown here is derived from an EMBL/GenBank/DDBJ whole genome shotgun (WGS) entry which is preliminary data.</text>
</comment>
<sequence>MIRAQELDQIESLMASFAKPWFIAGGWTIDLAVGEATRSHKDMDICIFREDLEYALYFFKDWDINVAIPGEHRLDPVRHLGDVELPRYCLHLFKGPEFLEILLTERNQEQVIFRKNRNITMLLDDFAMGSLPRPYVNPAWQLLFKSLGTRPEDEHDFRVYLERIDDRRSKAWLLKHLIQAGGNKLWVEALKDDLERENGA</sequence>
<dbReference type="InterPro" id="IPR019646">
    <property type="entry name" value="Aminoglyc_AdlTrfase"/>
</dbReference>
<accession>A0ABQ4M4J9</accession>
<evidence type="ECO:0000313" key="1">
    <source>
        <dbReference type="EMBL" id="GIO70467.1"/>
    </source>
</evidence>
<organism evidence="1 2">
    <name type="scientific">Paenibacillus cookii</name>
    <dbReference type="NCBI Taxonomy" id="157839"/>
    <lineage>
        <taxon>Bacteria</taxon>
        <taxon>Bacillati</taxon>
        <taxon>Bacillota</taxon>
        <taxon>Bacilli</taxon>
        <taxon>Bacillales</taxon>
        <taxon>Paenibacillaceae</taxon>
        <taxon>Paenibacillus</taxon>
    </lineage>
</organism>
<dbReference type="Pfam" id="PF10706">
    <property type="entry name" value="Aminoglyc_resit"/>
    <property type="match status" value="1"/>
</dbReference>
<dbReference type="Gene3D" id="3.30.460.40">
    <property type="match status" value="1"/>
</dbReference>
<dbReference type="Proteomes" id="UP000680638">
    <property type="component" value="Unassembled WGS sequence"/>
</dbReference>
<keyword evidence="2" id="KW-1185">Reference proteome</keyword>
<name>A0ABQ4M4J9_9BACL</name>
<gene>
    <name evidence="1" type="ORF">J21TS3_52880</name>
</gene>
<dbReference type="RefSeq" id="WP_212953280.1">
    <property type="nucleotide sequence ID" value="NZ_BORW01000077.1"/>
</dbReference>